<keyword evidence="1" id="KW-0547">Nucleotide-binding</keyword>
<keyword evidence="2" id="KW-0658">Purine biosynthesis</keyword>
<protein>
    <submittedName>
        <fullName evidence="7">Unannotated protein</fullName>
    </submittedName>
</protein>
<keyword evidence="3" id="KW-0067">ATP-binding</keyword>
<dbReference type="EMBL" id="CAEZXE010000008">
    <property type="protein sequence ID" value="CAB4668030.1"/>
    <property type="molecule type" value="Genomic_DNA"/>
</dbReference>
<name>A0A6J6DNT9_9ZZZZ</name>
<dbReference type="Gene3D" id="3.30.470.20">
    <property type="entry name" value="ATP-grasp fold, B domain"/>
    <property type="match status" value="1"/>
</dbReference>
<dbReference type="InterPro" id="IPR054350">
    <property type="entry name" value="PurT/PurK_preATP-grasp"/>
</dbReference>
<dbReference type="EMBL" id="CAEZTR010000026">
    <property type="protein sequence ID" value="CAB4572665.1"/>
    <property type="molecule type" value="Genomic_DNA"/>
</dbReference>
<dbReference type="Pfam" id="PF22660">
    <property type="entry name" value="RS_preATP-grasp-like"/>
    <property type="match status" value="1"/>
</dbReference>
<dbReference type="HAMAP" id="MF_01928">
    <property type="entry name" value="PurK"/>
    <property type="match status" value="1"/>
</dbReference>
<dbReference type="AlphaFoldDB" id="A0A6J6DNT9"/>
<dbReference type="Gene3D" id="3.30.1490.20">
    <property type="entry name" value="ATP-grasp fold, A domain"/>
    <property type="match status" value="1"/>
</dbReference>
<dbReference type="Gene3D" id="3.40.50.20">
    <property type="match status" value="1"/>
</dbReference>
<accession>A0A6J6DNT9</accession>
<evidence type="ECO:0000313" key="7">
    <source>
        <dbReference type="EMBL" id="CAB4565821.1"/>
    </source>
</evidence>
<proteinExistence type="inferred from homology"/>
<evidence type="ECO:0000259" key="5">
    <source>
        <dbReference type="PROSITE" id="PS50975"/>
    </source>
</evidence>
<dbReference type="GO" id="GO:0005829">
    <property type="term" value="C:cytosol"/>
    <property type="evidence" value="ECO:0007669"/>
    <property type="project" value="TreeGrafter"/>
</dbReference>
<evidence type="ECO:0000256" key="3">
    <source>
        <dbReference type="ARBA" id="ARBA00022840"/>
    </source>
</evidence>
<dbReference type="PANTHER" id="PTHR11609:SF5">
    <property type="entry name" value="PHOSPHORIBOSYLAMINOIMIDAZOLE CARBOXYLASE"/>
    <property type="match status" value="1"/>
</dbReference>
<dbReference type="InterPro" id="IPR016185">
    <property type="entry name" value="PreATP-grasp_dom_sf"/>
</dbReference>
<dbReference type="EMBL" id="CAEZSU010000011">
    <property type="protein sequence ID" value="CAB4540905.1"/>
    <property type="molecule type" value="Genomic_DNA"/>
</dbReference>
<evidence type="ECO:0000313" key="6">
    <source>
        <dbReference type="EMBL" id="CAB4540905.1"/>
    </source>
</evidence>
<dbReference type="NCBIfam" id="NF004680">
    <property type="entry name" value="PRK06019.1-6"/>
    <property type="match status" value="1"/>
</dbReference>
<dbReference type="NCBIfam" id="TIGR01161">
    <property type="entry name" value="purK"/>
    <property type="match status" value="1"/>
</dbReference>
<dbReference type="GO" id="GO:0006189">
    <property type="term" value="P:'de novo' IMP biosynthetic process"/>
    <property type="evidence" value="ECO:0007669"/>
    <property type="project" value="InterPro"/>
</dbReference>
<feature type="domain" description="ATP-grasp" evidence="5">
    <location>
        <begin position="128"/>
        <end position="312"/>
    </location>
</feature>
<dbReference type="InterPro" id="IPR040686">
    <property type="entry name" value="PurK_C"/>
</dbReference>
<dbReference type="GO" id="GO:0004638">
    <property type="term" value="F:phosphoribosylaminoimidazole carboxylase activity"/>
    <property type="evidence" value="ECO:0007669"/>
    <property type="project" value="InterPro"/>
</dbReference>
<dbReference type="NCBIfam" id="NF004679">
    <property type="entry name" value="PRK06019.1-5"/>
    <property type="match status" value="1"/>
</dbReference>
<dbReference type="InterPro" id="IPR011054">
    <property type="entry name" value="Rudment_hybrid_motif"/>
</dbReference>
<dbReference type="GO" id="GO:0005524">
    <property type="term" value="F:ATP binding"/>
    <property type="evidence" value="ECO:0007669"/>
    <property type="project" value="UniProtKB-KW"/>
</dbReference>
<evidence type="ECO:0000256" key="1">
    <source>
        <dbReference type="ARBA" id="ARBA00022741"/>
    </source>
</evidence>
<evidence type="ECO:0000313" key="9">
    <source>
        <dbReference type="EMBL" id="CAB4641737.1"/>
    </source>
</evidence>
<evidence type="ECO:0000313" key="8">
    <source>
        <dbReference type="EMBL" id="CAB4572665.1"/>
    </source>
</evidence>
<sequence length="394" mass="42097">MGAAADALGLEFSSLAYSSLMAPGHRVGIVGGGQLAVMMADAADDLGLEITSLAQVADDPIFSFGRQGFVGDALALDDLRQLASNSDVLTFDHELVDYRVLAQLETEGVIVRPGSTTMAIATDKERQYELFERLEIAQPDTVVVSDLASALDAISRFDGVAVLKTARGGYDGRGVLLDSSEAAVREWFPTGQTTVLVQRRVDVEIEVAVQVVRAHDGTMVTYSPVRTVQSDGMCSIVHIPADIAPALEDEAMEIARKIAEAIDVVGILAVEFFVLDGELLVNELAARPHNSGHLTIEASATSQFENHLRAVTGLPLGPTDRIVPAAAMANIVGQTRGEPQDQSFRPDISVHMYGKTPRPGRKLGHVTAIADTTDQAIERALDAAKELEQESEMP</sequence>
<evidence type="ECO:0000256" key="2">
    <source>
        <dbReference type="ARBA" id="ARBA00022755"/>
    </source>
</evidence>
<evidence type="ECO:0000313" key="10">
    <source>
        <dbReference type="EMBL" id="CAB4668030.1"/>
    </source>
</evidence>
<dbReference type="SUPFAM" id="SSF51246">
    <property type="entry name" value="Rudiment single hybrid motif"/>
    <property type="match status" value="1"/>
</dbReference>
<dbReference type="InterPro" id="IPR013815">
    <property type="entry name" value="ATP_grasp_subdomain_1"/>
</dbReference>
<dbReference type="SUPFAM" id="SSF56059">
    <property type="entry name" value="Glutathione synthetase ATP-binding domain-like"/>
    <property type="match status" value="1"/>
</dbReference>
<dbReference type="Pfam" id="PF17769">
    <property type="entry name" value="PurK_C"/>
    <property type="match status" value="1"/>
</dbReference>
<dbReference type="EMBL" id="CAEZTG010000068">
    <property type="protein sequence ID" value="CAB4565821.1"/>
    <property type="molecule type" value="Genomic_DNA"/>
</dbReference>
<dbReference type="EMBL" id="CAEZVV010000031">
    <property type="protein sequence ID" value="CAB4641737.1"/>
    <property type="molecule type" value="Genomic_DNA"/>
</dbReference>
<dbReference type="PANTHER" id="PTHR11609">
    <property type="entry name" value="PURINE BIOSYNTHESIS PROTEIN 6/7, PUR6/7"/>
    <property type="match status" value="1"/>
</dbReference>
<organism evidence="7">
    <name type="scientific">freshwater metagenome</name>
    <dbReference type="NCBI Taxonomy" id="449393"/>
    <lineage>
        <taxon>unclassified sequences</taxon>
        <taxon>metagenomes</taxon>
        <taxon>ecological metagenomes</taxon>
    </lineage>
</organism>
<evidence type="ECO:0000256" key="4">
    <source>
        <dbReference type="ARBA" id="ARBA00025704"/>
    </source>
</evidence>
<dbReference type="InterPro" id="IPR005875">
    <property type="entry name" value="PurK"/>
</dbReference>
<dbReference type="SUPFAM" id="SSF52440">
    <property type="entry name" value="PreATP-grasp domain"/>
    <property type="match status" value="1"/>
</dbReference>
<dbReference type="InterPro" id="IPR011761">
    <property type="entry name" value="ATP-grasp"/>
</dbReference>
<gene>
    <name evidence="6" type="ORF">UFOPK1495_00188</name>
    <name evidence="7" type="ORF">UFOPK1603_00878</name>
    <name evidence="8" type="ORF">UFOPK1711_00612</name>
    <name evidence="9" type="ORF">UFOPK2143_00716</name>
    <name evidence="10" type="ORF">UFOPK2350_00170</name>
</gene>
<dbReference type="InterPro" id="IPR003135">
    <property type="entry name" value="ATP-grasp_carboxylate-amine"/>
</dbReference>
<dbReference type="GO" id="GO:0046872">
    <property type="term" value="F:metal ion binding"/>
    <property type="evidence" value="ECO:0007669"/>
    <property type="project" value="InterPro"/>
</dbReference>
<comment type="pathway">
    <text evidence="4">Purine metabolism.</text>
</comment>
<dbReference type="PROSITE" id="PS50975">
    <property type="entry name" value="ATP_GRASP"/>
    <property type="match status" value="1"/>
</dbReference>
<dbReference type="Pfam" id="PF02222">
    <property type="entry name" value="ATP-grasp"/>
    <property type="match status" value="1"/>
</dbReference>
<reference evidence="7" key="1">
    <citation type="submission" date="2020-05" db="EMBL/GenBank/DDBJ databases">
        <authorList>
            <person name="Chiriac C."/>
            <person name="Salcher M."/>
            <person name="Ghai R."/>
            <person name="Kavagutti S V."/>
        </authorList>
    </citation>
    <scope>NUCLEOTIDE SEQUENCE</scope>
</reference>